<dbReference type="KEGG" id="bcom:BAUCODRAFT_474459"/>
<dbReference type="RefSeq" id="XP_007676505.1">
    <property type="nucleotide sequence ID" value="XM_007678315.1"/>
</dbReference>
<organism evidence="1 2">
    <name type="scientific">Baudoinia panamericana (strain UAMH 10762)</name>
    <name type="common">Angels' share fungus</name>
    <name type="synonym">Baudoinia compniacensis (strain UAMH 10762)</name>
    <dbReference type="NCBI Taxonomy" id="717646"/>
    <lineage>
        <taxon>Eukaryota</taxon>
        <taxon>Fungi</taxon>
        <taxon>Dikarya</taxon>
        <taxon>Ascomycota</taxon>
        <taxon>Pezizomycotina</taxon>
        <taxon>Dothideomycetes</taxon>
        <taxon>Dothideomycetidae</taxon>
        <taxon>Mycosphaerellales</taxon>
        <taxon>Teratosphaeriaceae</taxon>
        <taxon>Baudoinia</taxon>
    </lineage>
</organism>
<sequence length="361" mass="40640">MACLHARLLNDCIDQQYGYYSHFKIEYRALSLMNDLRERHCSRPVDKIYGMLGLLRHTGKAMHIVPDYRKSVAEVYTETVRELIRSDQSLSVLLYVDHRPGDFQSSADQFPSWVPRWDRPLDFMHDPHYMFLNGSGAAAGIPATVKETSEPEGHSSSVLSVKGIMIGTIVETAPGFTPRPDDDRVCENPMEVLTGMELLFEHAKPSQASVSWDSQAAIAMTVCAAHEDRGNPTEFDSRAGYILFKDRVQQGLKVPDFYDIDEKARSSPAGEASKFQRDTIQTCLNRKAFVTGKGYIGLGPRFLKPGDVVAVLYGLEVPAILRPVDSHYLFLGEAYVYGIMDGEAVENREAWGLSEEWFEMW</sequence>
<dbReference type="Pfam" id="PF26639">
    <property type="entry name" value="Het-6_barrel"/>
    <property type="match status" value="1"/>
</dbReference>
<dbReference type="InterPro" id="IPR052895">
    <property type="entry name" value="HetReg/Transcr_Mod"/>
</dbReference>
<keyword evidence="2" id="KW-1185">Reference proteome</keyword>
<dbReference type="OMA" id="CENPMEV"/>
<evidence type="ECO:0000313" key="2">
    <source>
        <dbReference type="Proteomes" id="UP000011761"/>
    </source>
</evidence>
<dbReference type="AlphaFoldDB" id="M2MIC3"/>
<evidence type="ECO:0000313" key="1">
    <source>
        <dbReference type="EMBL" id="EMC96421.1"/>
    </source>
</evidence>
<accession>M2MIC3</accession>
<dbReference type="STRING" id="717646.M2MIC3"/>
<dbReference type="EMBL" id="KB445555">
    <property type="protein sequence ID" value="EMC96421.1"/>
    <property type="molecule type" value="Genomic_DNA"/>
</dbReference>
<proteinExistence type="predicted"/>
<dbReference type="GeneID" id="19114706"/>
<protein>
    <recommendedName>
        <fullName evidence="3">Heterokaryon incompatibility domain-containing protein</fullName>
    </recommendedName>
</protein>
<dbReference type="PANTHER" id="PTHR24148">
    <property type="entry name" value="ANKYRIN REPEAT DOMAIN-CONTAINING PROTEIN 39 HOMOLOG-RELATED"/>
    <property type="match status" value="1"/>
</dbReference>
<dbReference type="Proteomes" id="UP000011761">
    <property type="component" value="Unassembled WGS sequence"/>
</dbReference>
<name>M2MIC3_BAUPA</name>
<dbReference type="OrthoDB" id="5386682at2759"/>
<dbReference type="PANTHER" id="PTHR24148:SF64">
    <property type="entry name" value="HETEROKARYON INCOMPATIBILITY DOMAIN-CONTAINING PROTEIN"/>
    <property type="match status" value="1"/>
</dbReference>
<evidence type="ECO:0008006" key="3">
    <source>
        <dbReference type="Google" id="ProtNLM"/>
    </source>
</evidence>
<gene>
    <name evidence="1" type="ORF">BAUCODRAFT_474459</name>
</gene>
<dbReference type="HOGENOM" id="CLU_004184_8_1_1"/>
<reference evidence="1 2" key="1">
    <citation type="journal article" date="2012" name="PLoS Pathog.">
        <title>Diverse lifestyles and strategies of plant pathogenesis encoded in the genomes of eighteen Dothideomycetes fungi.</title>
        <authorList>
            <person name="Ohm R.A."/>
            <person name="Feau N."/>
            <person name="Henrissat B."/>
            <person name="Schoch C.L."/>
            <person name="Horwitz B.A."/>
            <person name="Barry K.W."/>
            <person name="Condon B.J."/>
            <person name="Copeland A.C."/>
            <person name="Dhillon B."/>
            <person name="Glaser F."/>
            <person name="Hesse C.N."/>
            <person name="Kosti I."/>
            <person name="LaButti K."/>
            <person name="Lindquist E.A."/>
            <person name="Lucas S."/>
            <person name="Salamov A.A."/>
            <person name="Bradshaw R.E."/>
            <person name="Ciuffetti L."/>
            <person name="Hamelin R.C."/>
            <person name="Kema G.H.J."/>
            <person name="Lawrence C."/>
            <person name="Scott J.A."/>
            <person name="Spatafora J.W."/>
            <person name="Turgeon B.G."/>
            <person name="de Wit P.J.G.M."/>
            <person name="Zhong S."/>
            <person name="Goodwin S.B."/>
            <person name="Grigoriev I.V."/>
        </authorList>
    </citation>
    <scope>NUCLEOTIDE SEQUENCE [LARGE SCALE GENOMIC DNA]</scope>
    <source>
        <strain evidence="1 2">UAMH 10762</strain>
    </source>
</reference>